<gene>
    <name evidence="3" type="ORF">CJ198_03535</name>
</gene>
<dbReference type="GeneID" id="86842736"/>
<feature type="transmembrane region" description="Helical" evidence="1">
    <location>
        <begin position="44"/>
        <end position="64"/>
    </location>
</feature>
<feature type="transmembrane region" description="Helical" evidence="1">
    <location>
        <begin position="166"/>
        <end position="186"/>
    </location>
</feature>
<keyword evidence="1" id="KW-0812">Transmembrane</keyword>
<evidence type="ECO:0000259" key="2">
    <source>
        <dbReference type="Pfam" id="PF02517"/>
    </source>
</evidence>
<accession>A0A2N6PIB6</accession>
<protein>
    <recommendedName>
        <fullName evidence="2">CAAX prenyl protease 2/Lysostaphin resistance protein A-like domain-containing protein</fullName>
    </recommendedName>
</protein>
<sequence length="234" mass="23775">MTSQLVLTSRAAVWAPATATIVLGGLILRKAFGLGTSAGTAALPLWSLALAAVWTLGGIALLLLTRAHLTRHRSADPAPGPPAHRTAASAGWRALAIGAVLAGVSLLGGWILSLIPVTAPWITAALVTAGSSAAGLTLAAAVVTGLSEEVFFRLGLADLFRGHARWIAPTVIYTLVTFATLNPGLIAAAPVVGLAAAWARESTGRWFAPLIVHGLWSIAMVGIFPLAAPVPGGI</sequence>
<dbReference type="AlphaFoldDB" id="A0A2N6PIB6"/>
<feature type="domain" description="CAAX prenyl protease 2/Lysostaphin resistance protein A-like" evidence="2">
    <location>
        <begin position="134"/>
        <end position="218"/>
    </location>
</feature>
<proteinExistence type="predicted"/>
<keyword evidence="4" id="KW-1185">Reference proteome</keyword>
<name>A0A2N6PIB6_9MICO</name>
<dbReference type="InterPro" id="IPR003675">
    <property type="entry name" value="Rce1/LyrA-like_dom"/>
</dbReference>
<keyword evidence="1" id="KW-1133">Transmembrane helix</keyword>
<dbReference type="GO" id="GO:0004175">
    <property type="term" value="F:endopeptidase activity"/>
    <property type="evidence" value="ECO:0007669"/>
    <property type="project" value="UniProtKB-ARBA"/>
</dbReference>
<dbReference type="GO" id="GO:0080120">
    <property type="term" value="P:CAAX-box protein maturation"/>
    <property type="evidence" value="ECO:0007669"/>
    <property type="project" value="UniProtKB-ARBA"/>
</dbReference>
<feature type="transmembrane region" description="Helical" evidence="1">
    <location>
        <begin position="121"/>
        <end position="146"/>
    </location>
</feature>
<feature type="transmembrane region" description="Helical" evidence="1">
    <location>
        <begin position="206"/>
        <end position="228"/>
    </location>
</feature>
<comment type="caution">
    <text evidence="3">The sequence shown here is derived from an EMBL/GenBank/DDBJ whole genome shotgun (WGS) entry which is preliminary data.</text>
</comment>
<dbReference type="EMBL" id="PNFZ01000002">
    <property type="protein sequence ID" value="PMB98431.1"/>
    <property type="molecule type" value="Genomic_DNA"/>
</dbReference>
<dbReference type="OrthoDB" id="5150323at2"/>
<reference evidence="3 4" key="1">
    <citation type="submission" date="2017-09" db="EMBL/GenBank/DDBJ databases">
        <title>Bacterial strain isolated from the female urinary microbiota.</title>
        <authorList>
            <person name="Thomas-White K."/>
            <person name="Kumar N."/>
            <person name="Forster S."/>
            <person name="Putonti C."/>
            <person name="Lawley T."/>
            <person name="Wolfe A.J."/>
        </authorList>
    </citation>
    <scope>NUCLEOTIDE SEQUENCE [LARGE SCALE GENOMIC DNA]</scope>
    <source>
        <strain evidence="3 4">UMB0680</strain>
    </source>
</reference>
<organism evidence="3 4">
    <name type="scientific">Brevibacterium luteolum</name>
    <dbReference type="NCBI Taxonomy" id="199591"/>
    <lineage>
        <taxon>Bacteria</taxon>
        <taxon>Bacillati</taxon>
        <taxon>Actinomycetota</taxon>
        <taxon>Actinomycetes</taxon>
        <taxon>Micrococcales</taxon>
        <taxon>Brevibacteriaceae</taxon>
        <taxon>Brevibacterium</taxon>
    </lineage>
</organism>
<feature type="transmembrane region" description="Helical" evidence="1">
    <location>
        <begin position="12"/>
        <end position="32"/>
    </location>
</feature>
<keyword evidence="1" id="KW-0472">Membrane</keyword>
<evidence type="ECO:0000256" key="1">
    <source>
        <dbReference type="SAM" id="Phobius"/>
    </source>
</evidence>
<dbReference type="Pfam" id="PF02517">
    <property type="entry name" value="Rce1-like"/>
    <property type="match status" value="1"/>
</dbReference>
<dbReference type="Proteomes" id="UP000235703">
    <property type="component" value="Unassembled WGS sequence"/>
</dbReference>
<dbReference type="RefSeq" id="WP_102160907.1">
    <property type="nucleotide sequence ID" value="NZ_JALXPL010000003.1"/>
</dbReference>
<evidence type="ECO:0000313" key="3">
    <source>
        <dbReference type="EMBL" id="PMB98431.1"/>
    </source>
</evidence>
<evidence type="ECO:0000313" key="4">
    <source>
        <dbReference type="Proteomes" id="UP000235703"/>
    </source>
</evidence>
<feature type="transmembrane region" description="Helical" evidence="1">
    <location>
        <begin position="94"/>
        <end position="115"/>
    </location>
</feature>